<evidence type="ECO:0000259" key="2">
    <source>
        <dbReference type="PROSITE" id="PS51925"/>
    </source>
</evidence>
<name>A0AAN9XT53_PSOTE</name>
<evidence type="ECO:0000256" key="1">
    <source>
        <dbReference type="SAM" id="MobiDB-lite"/>
    </source>
</evidence>
<feature type="region of interest" description="Disordered" evidence="1">
    <location>
        <begin position="258"/>
        <end position="286"/>
    </location>
</feature>
<feature type="compositionally biased region" description="Polar residues" evidence="1">
    <location>
        <begin position="258"/>
        <end position="269"/>
    </location>
</feature>
<reference evidence="3 4" key="1">
    <citation type="submission" date="2024-01" db="EMBL/GenBank/DDBJ databases">
        <title>The genomes of 5 underutilized Papilionoideae crops provide insights into root nodulation and disease resistanc.</title>
        <authorList>
            <person name="Jiang F."/>
        </authorList>
    </citation>
    <scope>NUCLEOTIDE SEQUENCE [LARGE SCALE GENOMIC DNA]</scope>
    <source>
        <strain evidence="3">DUOXIRENSHENG_FW03</strain>
        <tissue evidence="3">Leaves</tissue>
    </source>
</reference>
<organism evidence="3 4">
    <name type="scientific">Psophocarpus tetragonolobus</name>
    <name type="common">Winged bean</name>
    <name type="synonym">Dolichos tetragonolobus</name>
    <dbReference type="NCBI Taxonomy" id="3891"/>
    <lineage>
        <taxon>Eukaryota</taxon>
        <taxon>Viridiplantae</taxon>
        <taxon>Streptophyta</taxon>
        <taxon>Embryophyta</taxon>
        <taxon>Tracheophyta</taxon>
        <taxon>Spermatophyta</taxon>
        <taxon>Magnoliopsida</taxon>
        <taxon>eudicotyledons</taxon>
        <taxon>Gunneridae</taxon>
        <taxon>Pentapetalae</taxon>
        <taxon>rosids</taxon>
        <taxon>fabids</taxon>
        <taxon>Fabales</taxon>
        <taxon>Fabaceae</taxon>
        <taxon>Papilionoideae</taxon>
        <taxon>50 kb inversion clade</taxon>
        <taxon>NPAAA clade</taxon>
        <taxon>indigoferoid/millettioid clade</taxon>
        <taxon>Phaseoleae</taxon>
        <taxon>Psophocarpus</taxon>
    </lineage>
</organism>
<dbReference type="SUPFAM" id="SSF47592">
    <property type="entry name" value="SWIB/MDM2 domain"/>
    <property type="match status" value="2"/>
</dbReference>
<dbReference type="InterPro" id="IPR019835">
    <property type="entry name" value="SWIB_domain"/>
</dbReference>
<dbReference type="PANTHER" id="PTHR13844">
    <property type="entry name" value="SWI/SNF-RELATED MATRIX-ASSOCIATED ACTIN-DEPENDENT REGULATOR OF CHROMATIN SUBFAMILY D"/>
    <property type="match status" value="1"/>
</dbReference>
<evidence type="ECO:0000313" key="4">
    <source>
        <dbReference type="Proteomes" id="UP001386955"/>
    </source>
</evidence>
<dbReference type="EMBL" id="JAYMYS010000002">
    <property type="protein sequence ID" value="KAK7406988.1"/>
    <property type="molecule type" value="Genomic_DNA"/>
</dbReference>
<dbReference type="AlphaFoldDB" id="A0AAN9XT53"/>
<comment type="caution">
    <text evidence="3">The sequence shown here is derived from an EMBL/GenBank/DDBJ whole genome shotgun (WGS) entry which is preliminary data.</text>
</comment>
<feature type="compositionally biased region" description="Basic residues" evidence="1">
    <location>
        <begin position="272"/>
        <end position="286"/>
    </location>
</feature>
<dbReference type="InterPro" id="IPR036885">
    <property type="entry name" value="SWIB_MDM2_dom_sf"/>
</dbReference>
<accession>A0AAN9XT53</accession>
<proteinExistence type="predicted"/>
<evidence type="ECO:0000313" key="3">
    <source>
        <dbReference type="EMBL" id="KAK7406988.1"/>
    </source>
</evidence>
<sequence>MAPSRVFGAIAGRAFMAAAAKSAAKKKPAPFGGAPAKTPAKKTVTVKKTVTPRVNTGIQKVVPVSSELGNFIGASEVSRTEAIKKVWTYIKLQNLQNPSNKKEVFCDEKLKTIFYVKDKGIRSKEIEGRVCRQVQARRGGEMGLLGRRSMSTMGLLGRRSMSTVAKAVQEITGIGNTKIRKSSSELCNFLGIPRHSRSEISLILSNFIKLYNFRSPGIKKDKIWEQNLQTLLRGRNSVGFPEIAKILSPEFSQGAINVKDSTIDSSMDSTKSKGKGPQKKGKSSKK</sequence>
<dbReference type="PROSITE" id="PS51925">
    <property type="entry name" value="SWIB_MDM2"/>
    <property type="match status" value="1"/>
</dbReference>
<dbReference type="CDD" id="cd10567">
    <property type="entry name" value="SWIB-MDM2_like"/>
    <property type="match status" value="1"/>
</dbReference>
<dbReference type="Pfam" id="PF02201">
    <property type="entry name" value="SWIB"/>
    <property type="match status" value="2"/>
</dbReference>
<dbReference type="Proteomes" id="UP001386955">
    <property type="component" value="Unassembled WGS sequence"/>
</dbReference>
<dbReference type="InterPro" id="IPR003121">
    <property type="entry name" value="SWIB_MDM2_domain"/>
</dbReference>
<gene>
    <name evidence="3" type="ORF">VNO78_08626</name>
</gene>
<protein>
    <recommendedName>
        <fullName evidence="2">DM2 domain-containing protein</fullName>
    </recommendedName>
</protein>
<feature type="domain" description="DM2" evidence="2">
    <location>
        <begin position="57"/>
        <end position="136"/>
    </location>
</feature>
<keyword evidence="4" id="KW-1185">Reference proteome</keyword>
<dbReference type="Gene3D" id="1.10.245.10">
    <property type="entry name" value="SWIB/MDM2 domain"/>
    <property type="match status" value="2"/>
</dbReference>
<dbReference type="SMART" id="SM00151">
    <property type="entry name" value="SWIB"/>
    <property type="match status" value="1"/>
</dbReference>